<reference evidence="1 2" key="1">
    <citation type="journal article" date="2015" name="Nature">
        <title>rRNA introns, odd ribosomes, and small enigmatic genomes across a large radiation of phyla.</title>
        <authorList>
            <person name="Brown C.T."/>
            <person name="Hug L.A."/>
            <person name="Thomas B.C."/>
            <person name="Sharon I."/>
            <person name="Castelle C.J."/>
            <person name="Singh A."/>
            <person name="Wilkins M.J."/>
            <person name="Williams K.H."/>
            <person name="Banfield J.F."/>
        </authorList>
    </citation>
    <scope>NUCLEOTIDE SEQUENCE [LARGE SCALE GENOMIC DNA]</scope>
</reference>
<comment type="caution">
    <text evidence="1">The sequence shown here is derived from an EMBL/GenBank/DDBJ whole genome shotgun (WGS) entry which is preliminary data.</text>
</comment>
<proteinExistence type="predicted"/>
<accession>A0A0G1NGX4</accession>
<name>A0A0G1NGX4_UNCKA</name>
<dbReference type="AlphaFoldDB" id="A0A0G1NGX4"/>
<gene>
    <name evidence="1" type="ORF">UW82_C0039G0009</name>
</gene>
<evidence type="ECO:0000313" key="1">
    <source>
        <dbReference type="EMBL" id="KKT83459.1"/>
    </source>
</evidence>
<protein>
    <submittedName>
        <fullName evidence="1">Uncharacterized protein</fullName>
    </submittedName>
</protein>
<sequence length="150" mass="16513">MTLPQCIFPFQHMDRHQGSNPETHSQESFSALCVESIALVSETLLSGGTSFPKPSAGEKSVVSRWEDAFKQKLGEIDAKYSEKARKAGLDEGTGLAIARLYRSVVDHRIQRISAVSGAFTYGTDQVLVADEVVGDERVRQGSWYHQRAGL</sequence>
<dbReference type="EMBL" id="LCJU01000039">
    <property type="protein sequence ID" value="KKT83459.1"/>
    <property type="molecule type" value="Genomic_DNA"/>
</dbReference>
<evidence type="ECO:0000313" key="2">
    <source>
        <dbReference type="Proteomes" id="UP000034504"/>
    </source>
</evidence>
<dbReference type="Proteomes" id="UP000034504">
    <property type="component" value="Unassembled WGS sequence"/>
</dbReference>
<organism evidence="1 2">
    <name type="scientific">candidate division WWE3 bacterium GW2011_GWC2_44_9</name>
    <dbReference type="NCBI Taxonomy" id="1619125"/>
    <lineage>
        <taxon>Bacteria</taxon>
        <taxon>Katanobacteria</taxon>
    </lineage>
</organism>